<proteinExistence type="predicted"/>
<sequence length="280" mass="30364">MAVKNKTDIKAEINSTIVSGGAVTATDLNTILNDIVDSYEDLIQEYTTVQRDLLTPFEGLKIYNTTSNRMEYYTAVQWMPCSQKEVVALDCSGNPNYSEALVGDQYIVSVSGKVGGASGKAVYIGDMVYCIEDNAGGDEATVGSKWQVCHSASNSDSPTYYEERVITTAEILALGGTPIEIISACAAGKINLVQQVVCSMIYNSIPYATSTVMYLEWGDLNNDFAIMDLSKTNDWYEIKSFTIQHDGNSPLDIRVGSAGANPTAGNSDVKVGIYYKIHTL</sequence>
<dbReference type="EMBL" id="LR797049">
    <property type="protein sequence ID" value="CAB4183556.1"/>
    <property type="molecule type" value="Genomic_DNA"/>
</dbReference>
<protein>
    <submittedName>
        <fullName evidence="1">Uncharacterized protein</fullName>
    </submittedName>
</protein>
<accession>A0A6J5QM06</accession>
<organism evidence="1">
    <name type="scientific">uncultured Caudovirales phage</name>
    <dbReference type="NCBI Taxonomy" id="2100421"/>
    <lineage>
        <taxon>Viruses</taxon>
        <taxon>Duplodnaviria</taxon>
        <taxon>Heunggongvirae</taxon>
        <taxon>Uroviricota</taxon>
        <taxon>Caudoviricetes</taxon>
        <taxon>Peduoviridae</taxon>
        <taxon>Maltschvirus</taxon>
        <taxon>Maltschvirus maltsch</taxon>
    </lineage>
</organism>
<name>A0A6J5QM06_9CAUD</name>
<gene>
    <name evidence="1" type="ORF">UFOVP1106_4</name>
</gene>
<evidence type="ECO:0000313" key="1">
    <source>
        <dbReference type="EMBL" id="CAB4183556.1"/>
    </source>
</evidence>
<reference evidence="1" key="1">
    <citation type="submission" date="2020-05" db="EMBL/GenBank/DDBJ databases">
        <authorList>
            <person name="Chiriac C."/>
            <person name="Salcher M."/>
            <person name="Ghai R."/>
            <person name="Kavagutti S V."/>
        </authorList>
    </citation>
    <scope>NUCLEOTIDE SEQUENCE</scope>
</reference>